<evidence type="ECO:0000256" key="4">
    <source>
        <dbReference type="ARBA" id="ARBA00023186"/>
    </source>
</evidence>
<dbReference type="InterPro" id="IPR036118">
    <property type="entry name" value="UreE_N_sf"/>
</dbReference>
<dbReference type="InterPro" id="IPR012406">
    <property type="entry name" value="UreE"/>
</dbReference>
<dbReference type="Pfam" id="PF05194">
    <property type="entry name" value="UreE_C"/>
    <property type="match status" value="1"/>
</dbReference>
<dbReference type="OrthoDB" id="9810882at2"/>
<dbReference type="Gene3D" id="2.60.260.20">
    <property type="entry name" value="Urease metallochaperone UreE, N-terminal domain"/>
    <property type="match status" value="1"/>
</dbReference>
<evidence type="ECO:0000313" key="8">
    <source>
        <dbReference type="Proteomes" id="UP000321513"/>
    </source>
</evidence>
<dbReference type="GO" id="GO:0065003">
    <property type="term" value="P:protein-containing complex assembly"/>
    <property type="evidence" value="ECO:0007669"/>
    <property type="project" value="InterPro"/>
</dbReference>
<keyword evidence="2 5" id="KW-0963">Cytoplasm</keyword>
<dbReference type="NCBIfam" id="NF009754">
    <property type="entry name" value="PRK13261.1-6"/>
    <property type="match status" value="1"/>
</dbReference>
<dbReference type="SMART" id="SM00988">
    <property type="entry name" value="UreE_N"/>
    <property type="match status" value="1"/>
</dbReference>
<comment type="function">
    <text evidence="5">Involved in urease metallocenter assembly. Binds nickel. Probably functions as a nickel donor during metallocenter assembly.</text>
</comment>
<name>A0A512BE20_9BACT</name>
<gene>
    <name evidence="5 7" type="primary">ureE</name>
    <name evidence="7" type="ORF">SAE01_27050</name>
</gene>
<dbReference type="CDD" id="cd00571">
    <property type="entry name" value="UreE"/>
    <property type="match status" value="1"/>
</dbReference>
<reference evidence="7 8" key="1">
    <citation type="submission" date="2019-07" db="EMBL/GenBank/DDBJ databases">
        <title>Whole genome shotgun sequence of Segetibacter aerophilus NBRC 106135.</title>
        <authorList>
            <person name="Hosoyama A."/>
            <person name="Uohara A."/>
            <person name="Ohji S."/>
            <person name="Ichikawa N."/>
        </authorList>
    </citation>
    <scope>NUCLEOTIDE SEQUENCE [LARGE SCALE GENOMIC DNA]</scope>
    <source>
        <strain evidence="7 8">NBRC 106135</strain>
    </source>
</reference>
<evidence type="ECO:0000256" key="2">
    <source>
        <dbReference type="ARBA" id="ARBA00022490"/>
    </source>
</evidence>
<comment type="subcellular location">
    <subcellularLocation>
        <location evidence="1 5">Cytoplasm</location>
    </subcellularLocation>
</comment>
<dbReference type="GO" id="GO:0005737">
    <property type="term" value="C:cytoplasm"/>
    <property type="evidence" value="ECO:0007669"/>
    <property type="project" value="UniProtKB-SubCell"/>
</dbReference>
<comment type="similarity">
    <text evidence="5">Belongs to the UreE family.</text>
</comment>
<dbReference type="Pfam" id="PF02814">
    <property type="entry name" value="UreE_N"/>
    <property type="match status" value="1"/>
</dbReference>
<keyword evidence="3 5" id="KW-0533">Nickel</keyword>
<evidence type="ECO:0000256" key="1">
    <source>
        <dbReference type="ARBA" id="ARBA00004496"/>
    </source>
</evidence>
<dbReference type="InterPro" id="IPR007864">
    <property type="entry name" value="UreE_C_dom"/>
</dbReference>
<evidence type="ECO:0000313" key="7">
    <source>
        <dbReference type="EMBL" id="GEO10209.1"/>
    </source>
</evidence>
<proteinExistence type="inferred from homology"/>
<dbReference type="GO" id="GO:0051082">
    <property type="term" value="F:unfolded protein binding"/>
    <property type="evidence" value="ECO:0007669"/>
    <property type="project" value="UniProtKB-UniRule"/>
</dbReference>
<dbReference type="EMBL" id="BJYT01000009">
    <property type="protein sequence ID" value="GEO10209.1"/>
    <property type="molecule type" value="Genomic_DNA"/>
</dbReference>
<sequence>MVIKQKIGNLTSFELSGRTIDLVPIEWFEANKRIFHKRAKSGTEVIMKFMNEAQFLTEGDVLWEDENSVIAVEIQPCEAIIITPASMYQMASVCYEIGNKHLPLFFQNEEILIPFEPPIFKLLSAAGFEPKREMRKLVNPLKTTVSPHGNEGGKQSLFSKILQLTTSASDV</sequence>
<dbReference type="GO" id="GO:0019627">
    <property type="term" value="P:urea metabolic process"/>
    <property type="evidence" value="ECO:0007669"/>
    <property type="project" value="InterPro"/>
</dbReference>
<dbReference type="RefSeq" id="WP_147204315.1">
    <property type="nucleotide sequence ID" value="NZ_BJYT01000009.1"/>
</dbReference>
<dbReference type="Gene3D" id="3.30.70.790">
    <property type="entry name" value="UreE, C-terminal domain"/>
    <property type="match status" value="1"/>
</dbReference>
<dbReference type="SUPFAM" id="SSF69737">
    <property type="entry name" value="Urease metallochaperone UreE, C-terminal domain"/>
    <property type="match status" value="1"/>
</dbReference>
<dbReference type="HAMAP" id="MF_00822">
    <property type="entry name" value="UreE"/>
    <property type="match status" value="1"/>
</dbReference>
<dbReference type="AlphaFoldDB" id="A0A512BE20"/>
<organism evidence="7 8">
    <name type="scientific">Segetibacter aerophilus</name>
    <dbReference type="NCBI Taxonomy" id="670293"/>
    <lineage>
        <taxon>Bacteria</taxon>
        <taxon>Pseudomonadati</taxon>
        <taxon>Bacteroidota</taxon>
        <taxon>Chitinophagia</taxon>
        <taxon>Chitinophagales</taxon>
        <taxon>Chitinophagaceae</taxon>
        <taxon>Segetibacter</taxon>
    </lineage>
</organism>
<dbReference type="SUPFAM" id="SSF69287">
    <property type="entry name" value="Urease metallochaperone UreE, N-terminal domain"/>
    <property type="match status" value="1"/>
</dbReference>
<evidence type="ECO:0000256" key="5">
    <source>
        <dbReference type="HAMAP-Rule" id="MF_00822"/>
    </source>
</evidence>
<comment type="caution">
    <text evidence="7">The sequence shown here is derived from an EMBL/GenBank/DDBJ whole genome shotgun (WGS) entry which is preliminary data.</text>
</comment>
<protein>
    <recommendedName>
        <fullName evidence="5">Urease accessory protein UreE</fullName>
    </recommendedName>
</protein>
<dbReference type="InterPro" id="IPR004029">
    <property type="entry name" value="UreE_N"/>
</dbReference>
<evidence type="ECO:0000259" key="6">
    <source>
        <dbReference type="SMART" id="SM00988"/>
    </source>
</evidence>
<keyword evidence="8" id="KW-1185">Reference proteome</keyword>
<dbReference type="Proteomes" id="UP000321513">
    <property type="component" value="Unassembled WGS sequence"/>
</dbReference>
<evidence type="ECO:0000256" key="3">
    <source>
        <dbReference type="ARBA" id="ARBA00022596"/>
    </source>
</evidence>
<dbReference type="GO" id="GO:0006457">
    <property type="term" value="P:protein folding"/>
    <property type="evidence" value="ECO:0007669"/>
    <property type="project" value="InterPro"/>
</dbReference>
<keyword evidence="4 5" id="KW-0143">Chaperone</keyword>
<dbReference type="PIRSF" id="PIRSF036402">
    <property type="entry name" value="Ureas_acces_UreE"/>
    <property type="match status" value="1"/>
</dbReference>
<feature type="domain" description="UreE urease accessory N-terminal" evidence="6">
    <location>
        <begin position="6"/>
        <end position="70"/>
    </location>
</feature>
<dbReference type="GO" id="GO:0016151">
    <property type="term" value="F:nickel cation binding"/>
    <property type="evidence" value="ECO:0007669"/>
    <property type="project" value="UniProtKB-UniRule"/>
</dbReference>
<accession>A0A512BE20</accession>